<evidence type="ECO:0000313" key="2">
    <source>
        <dbReference type="Proteomes" id="UP001139981"/>
    </source>
</evidence>
<evidence type="ECO:0000313" key="1">
    <source>
        <dbReference type="EMBL" id="KAJ2880548.1"/>
    </source>
</evidence>
<gene>
    <name evidence="1" type="primary">SNRNP27</name>
    <name evidence="1" type="ORF">IWW38_005933</name>
</gene>
<proteinExistence type="predicted"/>
<comment type="caution">
    <text evidence="1">The sequence shown here is derived from an EMBL/GenBank/DDBJ whole genome shotgun (WGS) entry which is preliminary data.</text>
</comment>
<reference evidence="1" key="1">
    <citation type="submission" date="2022-07" db="EMBL/GenBank/DDBJ databases">
        <title>Phylogenomic reconstructions and comparative analyses of Kickxellomycotina fungi.</title>
        <authorList>
            <person name="Reynolds N.K."/>
            <person name="Stajich J.E."/>
            <person name="Barry K."/>
            <person name="Grigoriev I.V."/>
            <person name="Crous P."/>
            <person name="Smith M.E."/>
        </authorList>
    </citation>
    <scope>NUCLEOTIDE SEQUENCE</scope>
    <source>
        <strain evidence="1">CBS 190363</strain>
    </source>
</reference>
<sequence>MTEEEQMNAMLGFGGFGTTKGKAVAGNNVGAANIKKQRKFRQYMNRKGGFNRLLDK</sequence>
<keyword evidence="2" id="KW-1185">Reference proteome</keyword>
<protein>
    <submittedName>
        <fullName evidence="1">U4/U6.U5 small nuclear ribonucleoprotein</fullName>
    </submittedName>
</protein>
<dbReference type="EMBL" id="JANBVB010003090">
    <property type="protein sequence ID" value="KAJ2880548.1"/>
    <property type="molecule type" value="Genomic_DNA"/>
</dbReference>
<dbReference type="Proteomes" id="UP001139981">
    <property type="component" value="Unassembled WGS sequence"/>
</dbReference>
<keyword evidence="1" id="KW-0687">Ribonucleoprotein</keyword>
<name>A0ACC1LUH3_9FUNG</name>
<organism evidence="1 2">
    <name type="scientific">Coemansia aciculifera</name>
    <dbReference type="NCBI Taxonomy" id="417176"/>
    <lineage>
        <taxon>Eukaryota</taxon>
        <taxon>Fungi</taxon>
        <taxon>Fungi incertae sedis</taxon>
        <taxon>Zoopagomycota</taxon>
        <taxon>Kickxellomycotina</taxon>
        <taxon>Kickxellomycetes</taxon>
        <taxon>Kickxellales</taxon>
        <taxon>Kickxellaceae</taxon>
        <taxon>Coemansia</taxon>
    </lineage>
</organism>
<accession>A0ACC1LUH3</accession>